<dbReference type="Pfam" id="PF13577">
    <property type="entry name" value="SnoaL_4"/>
    <property type="match status" value="1"/>
</dbReference>
<dbReference type="EMBL" id="LT854264">
    <property type="protein sequence ID" value="SMR61081.1"/>
    <property type="molecule type" value="Genomic_DNA"/>
</dbReference>
<name>A0A2H1H5I8_ZYMTR</name>
<evidence type="ECO:0000313" key="4">
    <source>
        <dbReference type="Proteomes" id="UP000245764"/>
    </source>
</evidence>
<keyword evidence="1" id="KW-0732">Signal</keyword>
<feature type="signal peptide" evidence="1">
    <location>
        <begin position="1"/>
        <end position="20"/>
    </location>
</feature>
<feature type="chain" id="PRO_5013688712" description="SnoaL-like domain-containing protein" evidence="1">
    <location>
        <begin position="21"/>
        <end position="252"/>
    </location>
</feature>
<feature type="domain" description="SnoaL-like" evidence="2">
    <location>
        <begin position="43"/>
        <end position="169"/>
    </location>
</feature>
<dbReference type="AlphaFoldDB" id="A0A2H1H5I8"/>
<accession>A0A2H1H5I8</accession>
<evidence type="ECO:0000256" key="1">
    <source>
        <dbReference type="SAM" id="SignalP"/>
    </source>
</evidence>
<proteinExistence type="predicted"/>
<dbReference type="InterPro" id="IPR037401">
    <property type="entry name" value="SnoaL-like"/>
</dbReference>
<gene>
    <name evidence="3" type="ORF">ZT1E4_G11046</name>
</gene>
<dbReference type="CDD" id="cd00531">
    <property type="entry name" value="NTF2_like"/>
    <property type="match status" value="1"/>
</dbReference>
<evidence type="ECO:0000313" key="3">
    <source>
        <dbReference type="EMBL" id="SMR61081.1"/>
    </source>
</evidence>
<dbReference type="SUPFAM" id="SSF54427">
    <property type="entry name" value="NTF2-like"/>
    <property type="match status" value="1"/>
</dbReference>
<organism evidence="3 4">
    <name type="scientific">Zymoseptoria tritici ST99CH_1E4</name>
    <dbReference type="NCBI Taxonomy" id="1276532"/>
    <lineage>
        <taxon>Eukaryota</taxon>
        <taxon>Fungi</taxon>
        <taxon>Dikarya</taxon>
        <taxon>Ascomycota</taxon>
        <taxon>Pezizomycotina</taxon>
        <taxon>Dothideomycetes</taxon>
        <taxon>Dothideomycetidae</taxon>
        <taxon>Mycosphaerellales</taxon>
        <taxon>Mycosphaerellaceae</taxon>
        <taxon>Zymoseptoria</taxon>
    </lineage>
</organism>
<reference evidence="4" key="1">
    <citation type="submission" date="2017-05" db="EMBL/GenBank/DDBJ databases">
        <authorList>
            <person name="Song R."/>
            <person name="Chenine A.L."/>
            <person name="Ruprecht R.M."/>
        </authorList>
    </citation>
    <scope>NUCLEOTIDE SEQUENCE [LARGE SCALE GENOMIC DNA]</scope>
</reference>
<sequence length="252" mass="26869">MILPTLLLTTFSIFLHSTLATPLPPAPPTTQCGPFSSPIEGLTQGGYRLAHAIDSNNATLLNQVFTDDTYYDSSALAPYGGVSKGKKEAIAAIQAAFENGGMGGVKMEHLVTNLLVLEMQSSSQARVLTSITWSHWDSAALDDIRKTFRFYYQCDDIWVCQNGGWSLKHSVVQNMGPGVEAPYKAQLLMGGKSCALVGKADIVFFLREARSAGQFSAVSATSGLSTLSRASALLCADNSAVLVLQILSGIDL</sequence>
<dbReference type="InterPro" id="IPR032710">
    <property type="entry name" value="NTF2-like_dom_sf"/>
</dbReference>
<dbReference type="Gene3D" id="3.10.450.50">
    <property type="match status" value="1"/>
</dbReference>
<dbReference type="Proteomes" id="UP000245764">
    <property type="component" value="Chromosome 12"/>
</dbReference>
<protein>
    <recommendedName>
        <fullName evidence="2">SnoaL-like domain-containing protein</fullName>
    </recommendedName>
</protein>
<evidence type="ECO:0000259" key="2">
    <source>
        <dbReference type="Pfam" id="PF13577"/>
    </source>
</evidence>